<dbReference type="AlphaFoldDB" id="A0A2A9E9D8"/>
<dbReference type="EMBL" id="PDJH01000001">
    <property type="protein sequence ID" value="PFG35677.1"/>
    <property type="molecule type" value="Genomic_DNA"/>
</dbReference>
<dbReference type="Proteomes" id="UP000221394">
    <property type="component" value="Unassembled WGS sequence"/>
</dbReference>
<accession>A0A2A9E9D8</accession>
<keyword evidence="1" id="KW-0812">Transmembrane</keyword>
<sequence>MTSPAPAPSPGTAPAARRRGPRILVGVGVALVVLGLVALVLGIVSFTRTLPLGILDGDGEPGPDTIASAEAPGEISITLAAEEPVTIWATSIDRGQGPSWKVEVRSADGAPQRTTTGVSATTQRAGVRAVSVADFTPSVAGTYLISLEATETTGPIGHLLVTEAVPVPTFATLLLTGIGLVFVAAALGSLGVTLGIAGAVWWIVSANKDRRSVDPYAPGTPAPRG</sequence>
<name>A0A2A9E9D8_9MICO</name>
<comment type="caution">
    <text evidence="2">The sequence shown here is derived from an EMBL/GenBank/DDBJ whole genome shotgun (WGS) entry which is preliminary data.</text>
</comment>
<keyword evidence="1" id="KW-1133">Transmembrane helix</keyword>
<keyword evidence="1" id="KW-0472">Membrane</keyword>
<evidence type="ECO:0000313" key="2">
    <source>
        <dbReference type="EMBL" id="PFG35677.1"/>
    </source>
</evidence>
<feature type="transmembrane region" description="Helical" evidence="1">
    <location>
        <begin position="170"/>
        <end position="203"/>
    </location>
</feature>
<reference evidence="2 3" key="1">
    <citation type="submission" date="2017-10" db="EMBL/GenBank/DDBJ databases">
        <title>Sequencing the genomes of 1000 actinobacteria strains.</title>
        <authorList>
            <person name="Klenk H.-P."/>
        </authorList>
    </citation>
    <scope>NUCLEOTIDE SEQUENCE [LARGE SCALE GENOMIC DNA]</scope>
    <source>
        <strain evidence="2 3">DSM 21574</strain>
    </source>
</reference>
<evidence type="ECO:0000313" key="3">
    <source>
        <dbReference type="Proteomes" id="UP000221394"/>
    </source>
</evidence>
<feature type="transmembrane region" description="Helical" evidence="1">
    <location>
        <begin position="23"/>
        <end position="46"/>
    </location>
</feature>
<protein>
    <submittedName>
        <fullName evidence="2">Uncharacterized protein</fullName>
    </submittedName>
</protein>
<dbReference type="RefSeq" id="WP_098456947.1">
    <property type="nucleotide sequence ID" value="NZ_PDJH01000001.1"/>
</dbReference>
<evidence type="ECO:0000256" key="1">
    <source>
        <dbReference type="SAM" id="Phobius"/>
    </source>
</evidence>
<gene>
    <name evidence="2" type="ORF">ATL41_0372</name>
</gene>
<keyword evidence="3" id="KW-1185">Reference proteome</keyword>
<proteinExistence type="predicted"/>
<organism evidence="2 3">
    <name type="scientific">Flavimobilis soli</name>
    <dbReference type="NCBI Taxonomy" id="442709"/>
    <lineage>
        <taxon>Bacteria</taxon>
        <taxon>Bacillati</taxon>
        <taxon>Actinomycetota</taxon>
        <taxon>Actinomycetes</taxon>
        <taxon>Micrococcales</taxon>
        <taxon>Jonesiaceae</taxon>
        <taxon>Flavimobilis</taxon>
    </lineage>
</organism>